<evidence type="ECO:0000256" key="1">
    <source>
        <dbReference type="ARBA" id="ARBA00023015"/>
    </source>
</evidence>
<evidence type="ECO:0000256" key="2">
    <source>
        <dbReference type="ARBA" id="ARBA00023125"/>
    </source>
</evidence>
<dbReference type="PANTHER" id="PTHR47784">
    <property type="entry name" value="STEROL UPTAKE CONTROL PROTEIN 2"/>
    <property type="match status" value="1"/>
</dbReference>
<dbReference type="InterPro" id="IPR036291">
    <property type="entry name" value="NAD(P)-bd_dom_sf"/>
</dbReference>
<keyword evidence="4" id="KW-0539">Nucleus</keyword>
<dbReference type="EMBL" id="ML732792">
    <property type="protein sequence ID" value="KAB8273920.1"/>
    <property type="molecule type" value="Genomic_DNA"/>
</dbReference>
<evidence type="ECO:0000256" key="4">
    <source>
        <dbReference type="ARBA" id="ARBA00023242"/>
    </source>
</evidence>
<accession>A0A5N6J6L0</accession>
<evidence type="ECO:0000256" key="3">
    <source>
        <dbReference type="ARBA" id="ARBA00023163"/>
    </source>
</evidence>
<dbReference type="InterPro" id="IPR053157">
    <property type="entry name" value="Sterol_Uptake_Regulator"/>
</dbReference>
<dbReference type="GO" id="GO:0001228">
    <property type="term" value="F:DNA-binding transcription activator activity, RNA polymerase II-specific"/>
    <property type="evidence" value="ECO:0007669"/>
    <property type="project" value="TreeGrafter"/>
</dbReference>
<reference evidence="6 7" key="1">
    <citation type="submission" date="2019-04" db="EMBL/GenBank/DDBJ databases">
        <title>Fungal friends and foes A comparative genomics study of 23 Aspergillus species from section Flavi.</title>
        <authorList>
            <consortium name="DOE Joint Genome Institute"/>
            <person name="Kjaerbolling I."/>
            <person name="Vesth T.C."/>
            <person name="Frisvad J.C."/>
            <person name="Nybo J.L."/>
            <person name="Theobald S."/>
            <person name="Kildgaard S."/>
            <person name="Petersen T.I."/>
            <person name="Kuo A."/>
            <person name="Sato A."/>
            <person name="Lyhne E.K."/>
            <person name="Kogle M.E."/>
            <person name="Wiebenga A."/>
            <person name="Kun R.S."/>
            <person name="Lubbers R.J."/>
            <person name="Makela M.R."/>
            <person name="Barry K."/>
            <person name="Chovatia M."/>
            <person name="Clum A."/>
            <person name="Daum C."/>
            <person name="Haridas S."/>
            <person name="He G."/>
            <person name="LaButti K."/>
            <person name="Lipzen A."/>
            <person name="Mondo S."/>
            <person name="Pangilinan J."/>
            <person name="Riley R."/>
            <person name="Salamov A."/>
            <person name="Simmons B.A."/>
            <person name="Magnuson J.K."/>
            <person name="Henrissat B."/>
            <person name="Mortensen U.H."/>
            <person name="Larsen T.O."/>
            <person name="De vries R.P."/>
            <person name="Grigoriev I.V."/>
            <person name="Machida M."/>
            <person name="Baker S.E."/>
            <person name="Andersen M.R."/>
        </authorList>
    </citation>
    <scope>NUCLEOTIDE SEQUENCE [LARGE SCALE GENOMIC DNA]</scope>
    <source>
        <strain evidence="6 7">CBS 117635</strain>
    </source>
</reference>
<name>A0A5N6J6L0_9EURO</name>
<evidence type="ECO:0000259" key="5">
    <source>
        <dbReference type="PROSITE" id="PS50048"/>
    </source>
</evidence>
<dbReference type="SUPFAM" id="SSF57701">
    <property type="entry name" value="Zn2/Cys6 DNA-binding domain"/>
    <property type="match status" value="1"/>
</dbReference>
<keyword evidence="2" id="KW-0238">DNA-binding</keyword>
<dbReference type="PROSITE" id="PS00463">
    <property type="entry name" value="ZN2_CY6_FUNGAL_1"/>
    <property type="match status" value="1"/>
</dbReference>
<sequence>MHFLVLGATGAIGSKFCALALNKGHRLSLLVRNPKNLPQSLMQNPAVEIIEGTLDNETVLDRAASCGASIFVSFAGPRIGTKGTPLTLGYKALVPRLIEQNFKRILILCTPSYHDAADTITLKWQIGAWFMRLFSAGQYREMVGIGEYIASLPVGKRVQWTLFRVGGLTEGEEAPVKATSLGSGDDGTWISRASVATWALDEIDRERWLGKAPYIYPRLIQNMQHKVFELMVTRIYSADWRGSFRLSILPFTTWRAHTKSRHGCERCKRRRIKCDEAGPPCGHCAARKADCRYPTGGLFRHSEWSEQCQNSPISPSYRIDQSATSYESGTNLPFASEASHSALPTVPRGRMRELQLMHVWSMKTCHSFSSNLSDVFQSFVVEQAFHHPFLMDSLLALTSLHIASGTASSNDNNANNSHGPLNSAIVSEYIGGALRYQNSAVPAFSSVLKNILPSNCDALFACSAIMMACAVVAPFIGRSRGNTRENLTSPFHFVKGIHSVIDKSRPWLAKGPFQFAILTHSDNDWESNCFAKDETMAIPWIVVVGEDFVDLVQQEEPMALLVYMYWGVLLSRLKEVWWATLSGRGIVNDLAKELAGIDGWTEAIQWATEEVGTNKEN</sequence>
<keyword evidence="3" id="KW-0804">Transcription</keyword>
<organism evidence="6 7">
    <name type="scientific">Aspergillus minisclerotigenes</name>
    <dbReference type="NCBI Taxonomy" id="656917"/>
    <lineage>
        <taxon>Eukaryota</taxon>
        <taxon>Fungi</taxon>
        <taxon>Dikarya</taxon>
        <taxon>Ascomycota</taxon>
        <taxon>Pezizomycotina</taxon>
        <taxon>Eurotiomycetes</taxon>
        <taxon>Eurotiomycetidae</taxon>
        <taxon>Eurotiales</taxon>
        <taxon>Aspergillaceae</taxon>
        <taxon>Aspergillus</taxon>
        <taxon>Aspergillus subgen. Circumdati</taxon>
    </lineage>
</organism>
<protein>
    <recommendedName>
        <fullName evidence="5">Zn(2)-C6 fungal-type domain-containing protein</fullName>
    </recommendedName>
</protein>
<dbReference type="Gene3D" id="4.10.240.10">
    <property type="entry name" value="Zn(2)-C6 fungal-type DNA-binding domain"/>
    <property type="match status" value="1"/>
</dbReference>
<dbReference type="PANTHER" id="PTHR47784:SF5">
    <property type="entry name" value="STEROL UPTAKE CONTROL PROTEIN 2"/>
    <property type="match status" value="1"/>
</dbReference>
<proteinExistence type="predicted"/>
<dbReference type="PROSITE" id="PS50048">
    <property type="entry name" value="ZN2_CY6_FUNGAL_2"/>
    <property type="match status" value="1"/>
</dbReference>
<gene>
    <name evidence="6" type="ORF">BDV30DRAFT_226267</name>
</gene>
<keyword evidence="1" id="KW-0805">Transcription regulation</keyword>
<feature type="domain" description="Zn(2)-C6 fungal-type" evidence="5">
    <location>
        <begin position="263"/>
        <end position="293"/>
    </location>
</feature>
<dbReference type="InterPro" id="IPR016040">
    <property type="entry name" value="NAD(P)-bd_dom"/>
</dbReference>
<dbReference type="GO" id="GO:0008270">
    <property type="term" value="F:zinc ion binding"/>
    <property type="evidence" value="ECO:0007669"/>
    <property type="project" value="InterPro"/>
</dbReference>
<dbReference type="GO" id="GO:0003677">
    <property type="term" value="F:DNA binding"/>
    <property type="evidence" value="ECO:0007669"/>
    <property type="project" value="UniProtKB-KW"/>
</dbReference>
<dbReference type="InterPro" id="IPR001138">
    <property type="entry name" value="Zn2Cys6_DnaBD"/>
</dbReference>
<evidence type="ECO:0000313" key="7">
    <source>
        <dbReference type="Proteomes" id="UP000326289"/>
    </source>
</evidence>
<dbReference type="AlphaFoldDB" id="A0A5N6J6L0"/>
<dbReference type="CDD" id="cd00067">
    <property type="entry name" value="GAL4"/>
    <property type="match status" value="1"/>
</dbReference>
<keyword evidence="7" id="KW-1185">Reference proteome</keyword>
<dbReference type="SMART" id="SM00066">
    <property type="entry name" value="GAL4"/>
    <property type="match status" value="1"/>
</dbReference>
<dbReference type="SUPFAM" id="SSF51735">
    <property type="entry name" value="NAD(P)-binding Rossmann-fold domains"/>
    <property type="match status" value="1"/>
</dbReference>
<evidence type="ECO:0000313" key="6">
    <source>
        <dbReference type="EMBL" id="KAB8273920.1"/>
    </source>
</evidence>
<dbReference type="Gene3D" id="3.40.50.720">
    <property type="entry name" value="NAD(P)-binding Rossmann-like Domain"/>
    <property type="match status" value="1"/>
</dbReference>
<dbReference type="Pfam" id="PF13460">
    <property type="entry name" value="NAD_binding_10"/>
    <property type="match status" value="1"/>
</dbReference>
<dbReference type="InterPro" id="IPR036864">
    <property type="entry name" value="Zn2-C6_fun-type_DNA-bd_sf"/>
</dbReference>
<dbReference type="Proteomes" id="UP000326289">
    <property type="component" value="Unassembled WGS sequence"/>
</dbReference>
<dbReference type="Pfam" id="PF00172">
    <property type="entry name" value="Zn_clus"/>
    <property type="match status" value="1"/>
</dbReference>